<reference evidence="3" key="1">
    <citation type="submission" date="2023-06" db="EMBL/GenBank/DDBJ databases">
        <title>SYSU T00b26.</title>
        <authorList>
            <person name="Gao L."/>
            <person name="Fang B.-Z."/>
            <person name="Li W.-J."/>
        </authorList>
    </citation>
    <scope>NUCLEOTIDE SEQUENCE</scope>
    <source>
        <strain evidence="3">SYSU T00b26</strain>
    </source>
</reference>
<dbReference type="RefSeq" id="WP_301125363.1">
    <property type="nucleotide sequence ID" value="NZ_JAUHPV010000001.1"/>
</dbReference>
<feature type="transmembrane region" description="Helical" evidence="1">
    <location>
        <begin position="12"/>
        <end position="41"/>
    </location>
</feature>
<dbReference type="InterPro" id="IPR000160">
    <property type="entry name" value="GGDEF_dom"/>
</dbReference>
<dbReference type="GO" id="GO:0052621">
    <property type="term" value="F:diguanylate cyclase activity"/>
    <property type="evidence" value="ECO:0007669"/>
    <property type="project" value="UniProtKB-EC"/>
</dbReference>
<evidence type="ECO:0000313" key="3">
    <source>
        <dbReference type="EMBL" id="MDN4471590.1"/>
    </source>
</evidence>
<dbReference type="InterPro" id="IPR050469">
    <property type="entry name" value="Diguanylate_Cyclase"/>
</dbReference>
<dbReference type="CDD" id="cd01949">
    <property type="entry name" value="GGDEF"/>
    <property type="match status" value="1"/>
</dbReference>
<evidence type="ECO:0000259" key="2">
    <source>
        <dbReference type="PROSITE" id="PS50887"/>
    </source>
</evidence>
<feature type="transmembrane region" description="Helical" evidence="1">
    <location>
        <begin position="77"/>
        <end position="96"/>
    </location>
</feature>
<keyword evidence="1" id="KW-0472">Membrane</keyword>
<feature type="transmembrane region" description="Helical" evidence="1">
    <location>
        <begin position="53"/>
        <end position="72"/>
    </location>
</feature>
<dbReference type="Proteomes" id="UP001172738">
    <property type="component" value="Unassembled WGS sequence"/>
</dbReference>
<dbReference type="PANTHER" id="PTHR45138">
    <property type="entry name" value="REGULATORY COMPONENTS OF SENSORY TRANSDUCTION SYSTEM"/>
    <property type="match status" value="1"/>
</dbReference>
<gene>
    <name evidence="3" type="ORF">QQX04_01125</name>
</gene>
<dbReference type="Pfam" id="PF00990">
    <property type="entry name" value="GGDEF"/>
    <property type="match status" value="1"/>
</dbReference>
<dbReference type="EC" id="2.7.7.65" evidence="3"/>
<dbReference type="PANTHER" id="PTHR45138:SF9">
    <property type="entry name" value="DIGUANYLATE CYCLASE DGCM-RELATED"/>
    <property type="match status" value="1"/>
</dbReference>
<feature type="transmembrane region" description="Helical" evidence="1">
    <location>
        <begin position="102"/>
        <end position="119"/>
    </location>
</feature>
<dbReference type="PROSITE" id="PS50887">
    <property type="entry name" value="GGDEF"/>
    <property type="match status" value="1"/>
</dbReference>
<keyword evidence="3" id="KW-0548">Nucleotidyltransferase</keyword>
<dbReference type="NCBIfam" id="TIGR00254">
    <property type="entry name" value="GGDEF"/>
    <property type="match status" value="1"/>
</dbReference>
<sequence length="370" mass="39971">MPLSPEQATRRQAAVAAVLGRVIVTYMVSVVLATLTILVFVTHLRDGPGRGELVAGTIALLAANVALTVAAVRGRYLLASVGVFLVGTLAVVGYAQAVFLDAQVHLLIIGLLFSTFVFLGPEQDGARLVTGMFGLAAFLYVEFGISPDDVLFPLDPDSVEPAQTFVRLGMAVHVATDVALMQYRFAASRQTLLGVARFAELRATTDEMTGLSNRRPVMDRLTEWFEGGEGGYTVALVDVDQFKAVNDDLGHDCGDALIRDVAETMRRVFRESDLVSRWGGDEFLVLMPGLRREDASEVLERLRREVRGAERACEGRQMVATVSIGAAICVPGQTPDEVITAADKALYRAKESGRDRVVVLEGEAFVDASH</sequence>
<dbReference type="SUPFAM" id="SSF55073">
    <property type="entry name" value="Nucleotide cyclase"/>
    <property type="match status" value="1"/>
</dbReference>
<dbReference type="InterPro" id="IPR029787">
    <property type="entry name" value="Nucleotide_cyclase"/>
</dbReference>
<evidence type="ECO:0000256" key="1">
    <source>
        <dbReference type="SAM" id="Phobius"/>
    </source>
</evidence>
<keyword evidence="3" id="KW-0808">Transferase</keyword>
<keyword evidence="4" id="KW-1185">Reference proteome</keyword>
<keyword evidence="1" id="KW-1133">Transmembrane helix</keyword>
<accession>A0ABT8FXG7</accession>
<feature type="transmembrane region" description="Helical" evidence="1">
    <location>
        <begin position="126"/>
        <end position="145"/>
    </location>
</feature>
<dbReference type="InterPro" id="IPR043128">
    <property type="entry name" value="Rev_trsase/Diguanyl_cyclase"/>
</dbReference>
<dbReference type="Gene3D" id="3.30.70.270">
    <property type="match status" value="1"/>
</dbReference>
<comment type="caution">
    <text evidence="3">The sequence shown here is derived from an EMBL/GenBank/DDBJ whole genome shotgun (WGS) entry which is preliminary data.</text>
</comment>
<dbReference type="SMART" id="SM00267">
    <property type="entry name" value="GGDEF"/>
    <property type="match status" value="1"/>
</dbReference>
<proteinExistence type="predicted"/>
<dbReference type="EMBL" id="JAUHPV010000001">
    <property type="protein sequence ID" value="MDN4471590.1"/>
    <property type="molecule type" value="Genomic_DNA"/>
</dbReference>
<evidence type="ECO:0000313" key="4">
    <source>
        <dbReference type="Proteomes" id="UP001172738"/>
    </source>
</evidence>
<organism evidence="3 4">
    <name type="scientific">Demequina zhanjiangensis</name>
    <dbReference type="NCBI Taxonomy" id="3051659"/>
    <lineage>
        <taxon>Bacteria</taxon>
        <taxon>Bacillati</taxon>
        <taxon>Actinomycetota</taxon>
        <taxon>Actinomycetes</taxon>
        <taxon>Micrococcales</taxon>
        <taxon>Demequinaceae</taxon>
        <taxon>Demequina</taxon>
    </lineage>
</organism>
<name>A0ABT8FXG7_9MICO</name>
<feature type="domain" description="GGDEF" evidence="2">
    <location>
        <begin position="230"/>
        <end position="362"/>
    </location>
</feature>
<protein>
    <submittedName>
        <fullName evidence="3">GGDEF domain-containing protein</fullName>
        <ecNumber evidence="3">2.7.7.65</ecNumber>
    </submittedName>
</protein>
<keyword evidence="1" id="KW-0812">Transmembrane</keyword>